<comment type="similarity">
    <text evidence="2 5">Belongs to the glycosyltransferase 8 family.</text>
</comment>
<sequence>MCINLSSHLEREDMREGVVIAISTTWMRYGIIEHIKMTWQVIAEAKRPSVVVKSAMKNASHGNMSSKLSLILGECSHWSLQIFRNSVLTFCLPDMYLKHLTFYLPDMYLKLHRKIFLDDDVVVQKDLAGHWEIDMDRKVNGVVETYVAYAWAYGMNFSDPDAWRT</sequence>
<proteinExistence type="inferred from homology"/>
<dbReference type="InterPro" id="IPR029993">
    <property type="entry name" value="GAUT"/>
</dbReference>
<evidence type="ECO:0000256" key="4">
    <source>
        <dbReference type="ARBA" id="ARBA00022679"/>
    </source>
</evidence>
<keyword evidence="5" id="KW-0961">Cell wall biogenesis/degradation</keyword>
<dbReference type="PANTHER" id="PTHR32116:SF31">
    <property type="entry name" value="GALACTURONOSYLTRANSFERASE 8"/>
    <property type="match status" value="1"/>
</dbReference>
<organism evidence="6 7">
    <name type="scientific">Brassica rapa subsp. trilocularis</name>
    <dbReference type="NCBI Taxonomy" id="1813537"/>
    <lineage>
        <taxon>Eukaryota</taxon>
        <taxon>Viridiplantae</taxon>
        <taxon>Streptophyta</taxon>
        <taxon>Embryophyta</taxon>
        <taxon>Tracheophyta</taxon>
        <taxon>Spermatophyta</taxon>
        <taxon>Magnoliopsida</taxon>
        <taxon>eudicotyledons</taxon>
        <taxon>Gunneridae</taxon>
        <taxon>Pentapetalae</taxon>
        <taxon>rosids</taxon>
        <taxon>malvids</taxon>
        <taxon>Brassicales</taxon>
        <taxon>Brassicaceae</taxon>
        <taxon>Brassiceae</taxon>
        <taxon>Brassica</taxon>
    </lineage>
</organism>
<protein>
    <recommendedName>
        <fullName evidence="5">Hexosyltransferase</fullName>
        <ecNumber evidence="5">2.4.1.-</ecNumber>
    </recommendedName>
</protein>
<keyword evidence="3 5" id="KW-0328">Glycosyltransferase</keyword>
<dbReference type="Proteomes" id="UP000823674">
    <property type="component" value="Chromosome A05"/>
</dbReference>
<evidence type="ECO:0000256" key="2">
    <source>
        <dbReference type="ARBA" id="ARBA00006351"/>
    </source>
</evidence>
<gene>
    <name evidence="6" type="primary">A05g509960.1_BraROA</name>
    <name evidence="6" type="ORF">IGI04_020922</name>
</gene>
<accession>A0ABQ7MK40</accession>
<comment type="subcellular location">
    <subcellularLocation>
        <location evidence="5">Golgi apparatus membrane</location>
        <topology evidence="5">Single-pass type II membrane protein</topology>
    </subcellularLocation>
</comment>
<dbReference type="Pfam" id="PF01501">
    <property type="entry name" value="Glyco_transf_8"/>
    <property type="match status" value="1"/>
</dbReference>
<reference evidence="6 7" key="1">
    <citation type="submission" date="2021-03" db="EMBL/GenBank/DDBJ databases">
        <authorList>
            <person name="King G.J."/>
            <person name="Bancroft I."/>
            <person name="Baten A."/>
            <person name="Bloomfield J."/>
            <person name="Borpatragohain P."/>
            <person name="He Z."/>
            <person name="Irish N."/>
            <person name="Irwin J."/>
            <person name="Liu K."/>
            <person name="Mauleon R.P."/>
            <person name="Moore J."/>
            <person name="Morris R."/>
            <person name="Ostergaard L."/>
            <person name="Wang B."/>
            <person name="Wells R."/>
        </authorList>
    </citation>
    <scope>NUCLEOTIDE SEQUENCE [LARGE SCALE GENOMIC DNA]</scope>
    <source>
        <strain evidence="6">R-o-18</strain>
        <tissue evidence="6">Leaf</tissue>
    </source>
</reference>
<comment type="pathway">
    <text evidence="1 5">Glycan metabolism; pectin biosynthesis.</text>
</comment>
<evidence type="ECO:0000256" key="1">
    <source>
        <dbReference type="ARBA" id="ARBA00004877"/>
    </source>
</evidence>
<dbReference type="PANTHER" id="PTHR32116">
    <property type="entry name" value="GALACTURONOSYLTRANSFERASE 4-RELATED"/>
    <property type="match status" value="1"/>
</dbReference>
<evidence type="ECO:0000256" key="3">
    <source>
        <dbReference type="ARBA" id="ARBA00022676"/>
    </source>
</evidence>
<dbReference type="InterPro" id="IPR029044">
    <property type="entry name" value="Nucleotide-diphossugar_trans"/>
</dbReference>
<comment type="caution">
    <text evidence="6">The sequence shown here is derived from an EMBL/GenBank/DDBJ whole genome shotgun (WGS) entry which is preliminary data.</text>
</comment>
<dbReference type="Gene3D" id="3.90.550.10">
    <property type="entry name" value="Spore Coat Polysaccharide Biosynthesis Protein SpsA, Chain A"/>
    <property type="match status" value="1"/>
</dbReference>
<dbReference type="InterPro" id="IPR002495">
    <property type="entry name" value="Glyco_trans_8"/>
</dbReference>
<dbReference type="EMBL" id="JADBGQ010000005">
    <property type="protein sequence ID" value="KAG5399108.1"/>
    <property type="molecule type" value="Genomic_DNA"/>
</dbReference>
<keyword evidence="5" id="KW-0333">Golgi apparatus</keyword>
<evidence type="ECO:0000313" key="6">
    <source>
        <dbReference type="EMBL" id="KAG5399108.1"/>
    </source>
</evidence>
<keyword evidence="4" id="KW-0808">Transferase</keyword>
<dbReference type="EC" id="2.4.1.-" evidence="5"/>
<evidence type="ECO:0000256" key="5">
    <source>
        <dbReference type="RuleBase" id="RU362027"/>
    </source>
</evidence>
<evidence type="ECO:0000313" key="7">
    <source>
        <dbReference type="Proteomes" id="UP000823674"/>
    </source>
</evidence>
<name>A0ABQ7MK40_BRACM</name>
<dbReference type="SUPFAM" id="SSF53448">
    <property type="entry name" value="Nucleotide-diphospho-sugar transferases"/>
    <property type="match status" value="1"/>
</dbReference>
<keyword evidence="7" id="KW-1185">Reference proteome</keyword>